<reference evidence="1" key="1">
    <citation type="submission" date="2020-01" db="EMBL/GenBank/DDBJ databases">
        <title>Bacteria Cultured from War Wounds Associated with the Conflict in Eastern Ukraine.</title>
        <authorList>
            <person name="Snesrud E."/>
            <person name="Galac M.R."/>
            <person name="Mc Gann P."/>
            <person name="Valentine K."/>
            <person name="Viacheslav K."/>
        </authorList>
    </citation>
    <scope>NUCLEOTIDE SEQUENCE</scope>
    <source>
        <strain evidence="1">VNMU148</strain>
    </source>
</reference>
<organism evidence="1 2">
    <name type="scientific">Pseudomonas aeruginosa</name>
    <dbReference type="NCBI Taxonomy" id="287"/>
    <lineage>
        <taxon>Bacteria</taxon>
        <taxon>Pseudomonadati</taxon>
        <taxon>Pseudomonadota</taxon>
        <taxon>Gammaproteobacteria</taxon>
        <taxon>Pseudomonadales</taxon>
        <taxon>Pseudomonadaceae</taxon>
        <taxon>Pseudomonas</taxon>
    </lineage>
</organism>
<comment type="caution">
    <text evidence="1">The sequence shown here is derived from an EMBL/GenBank/DDBJ whole genome shotgun (WGS) entry which is preliminary data.</text>
</comment>
<evidence type="ECO:0000313" key="2">
    <source>
        <dbReference type="Proteomes" id="UP000644192"/>
    </source>
</evidence>
<protein>
    <submittedName>
        <fullName evidence="1">Uncharacterized protein</fullName>
    </submittedName>
</protein>
<dbReference type="Proteomes" id="UP000644192">
    <property type="component" value="Unassembled WGS sequence"/>
</dbReference>
<dbReference type="GeneID" id="42592442"/>
<dbReference type="EMBL" id="WXZT01000024">
    <property type="protein sequence ID" value="MZZ15830.1"/>
    <property type="molecule type" value="Genomic_DNA"/>
</dbReference>
<gene>
    <name evidence="1" type="ORF">GUL26_26560</name>
</gene>
<accession>A0A6B1YG50</accession>
<dbReference type="AlphaFoldDB" id="A0A6B1YG50"/>
<proteinExistence type="predicted"/>
<dbReference type="RefSeq" id="WP_010792475.1">
    <property type="nucleotide sequence ID" value="NZ_CAKNDP010000008.1"/>
</dbReference>
<evidence type="ECO:0000313" key="1">
    <source>
        <dbReference type="EMBL" id="MZZ15830.1"/>
    </source>
</evidence>
<sequence length="73" mass="8282">MLNLPEFRELGNAPRGGLDDVCPGLAFLVPDSFERQLALTVVTLQEDRILVSGTQRMPILEVDRPEYRERKAQ</sequence>
<name>A0A6B1YG50_PSEAI</name>